<reference evidence="3 4" key="1">
    <citation type="journal article" date="2014" name="Science">
        <title>Plant genetics. Early allopolyploid evolution in the post-Neolithic Brassica napus oilseed genome.</title>
        <authorList>
            <person name="Chalhoub B."/>
            <person name="Denoeud F."/>
            <person name="Liu S."/>
            <person name="Parkin I.A."/>
            <person name="Tang H."/>
            <person name="Wang X."/>
            <person name="Chiquet J."/>
            <person name="Belcram H."/>
            <person name="Tong C."/>
            <person name="Samans B."/>
            <person name="Correa M."/>
            <person name="Da Silva C."/>
            <person name="Just J."/>
            <person name="Falentin C."/>
            <person name="Koh C.S."/>
            <person name="Le Clainche I."/>
            <person name="Bernard M."/>
            <person name="Bento P."/>
            <person name="Noel B."/>
            <person name="Labadie K."/>
            <person name="Alberti A."/>
            <person name="Charles M."/>
            <person name="Arnaud D."/>
            <person name="Guo H."/>
            <person name="Daviaud C."/>
            <person name="Alamery S."/>
            <person name="Jabbari K."/>
            <person name="Zhao M."/>
            <person name="Edger P.P."/>
            <person name="Chelaifa H."/>
            <person name="Tack D."/>
            <person name="Lassalle G."/>
            <person name="Mestiri I."/>
            <person name="Schnel N."/>
            <person name="Le Paslier M.C."/>
            <person name="Fan G."/>
            <person name="Renault V."/>
            <person name="Bayer P.E."/>
            <person name="Golicz A.A."/>
            <person name="Manoli S."/>
            <person name="Lee T.H."/>
            <person name="Thi V.H."/>
            <person name="Chalabi S."/>
            <person name="Hu Q."/>
            <person name="Fan C."/>
            <person name="Tollenaere R."/>
            <person name="Lu Y."/>
            <person name="Battail C."/>
            <person name="Shen J."/>
            <person name="Sidebottom C.H."/>
            <person name="Wang X."/>
            <person name="Canaguier A."/>
            <person name="Chauveau A."/>
            <person name="Berard A."/>
            <person name="Deniot G."/>
            <person name="Guan M."/>
            <person name="Liu Z."/>
            <person name="Sun F."/>
            <person name="Lim Y.P."/>
            <person name="Lyons E."/>
            <person name="Town C.D."/>
            <person name="Bancroft I."/>
            <person name="Wang X."/>
            <person name="Meng J."/>
            <person name="Ma J."/>
            <person name="Pires J.C."/>
            <person name="King G.J."/>
            <person name="Brunel D."/>
            <person name="Delourme R."/>
            <person name="Renard M."/>
            <person name="Aury J.M."/>
            <person name="Adams K.L."/>
            <person name="Batley J."/>
            <person name="Snowdon R.J."/>
            <person name="Tost J."/>
            <person name="Edwards D."/>
            <person name="Zhou Y."/>
            <person name="Hua W."/>
            <person name="Sharpe A.G."/>
            <person name="Paterson A.H."/>
            <person name="Guan C."/>
            <person name="Wincker P."/>
        </authorList>
    </citation>
    <scope>NUCLEOTIDE SEQUENCE [LARGE SCALE GENOMIC DNA]</scope>
    <source>
        <strain evidence="4">cv. Darmor-bzh</strain>
    </source>
</reference>
<evidence type="ECO:0000313" key="3">
    <source>
        <dbReference type="EMBL" id="CDY41652.1"/>
    </source>
</evidence>
<name>A0A078HUZ3_BRANA</name>
<accession>A0A078HUZ3</accession>
<keyword evidence="4" id="KW-1185">Reference proteome</keyword>
<dbReference type="AlphaFoldDB" id="A0A078HUZ3"/>
<evidence type="ECO:0000256" key="1">
    <source>
        <dbReference type="SAM" id="MobiDB-lite"/>
    </source>
</evidence>
<dbReference type="EMBL" id="HG994367">
    <property type="protein sequence ID" value="CAF1710562.1"/>
    <property type="molecule type" value="Genomic_DNA"/>
</dbReference>
<dbReference type="Gramene" id="CDY41652">
    <property type="protein sequence ID" value="CDY41652"/>
    <property type="gene ID" value="GSBRNA2T00073318001"/>
</dbReference>
<dbReference type="Proteomes" id="UP000028999">
    <property type="component" value="Unassembled WGS sequence"/>
</dbReference>
<dbReference type="PaxDb" id="3708-A0A078HUZ3"/>
<evidence type="ECO:0000313" key="2">
    <source>
        <dbReference type="EMBL" id="CAF1710562.1"/>
    </source>
</evidence>
<protein>
    <submittedName>
        <fullName evidence="2">(rape) hypothetical protein</fullName>
    </submittedName>
    <submittedName>
        <fullName evidence="3">BnaC03g62320D protein</fullName>
    </submittedName>
</protein>
<feature type="region of interest" description="Disordered" evidence="1">
    <location>
        <begin position="55"/>
        <end position="76"/>
    </location>
</feature>
<dbReference type="Proteomes" id="UP001295469">
    <property type="component" value="Chromosome C03"/>
</dbReference>
<proteinExistence type="predicted"/>
<organism evidence="3 4">
    <name type="scientific">Brassica napus</name>
    <name type="common">Rape</name>
    <dbReference type="NCBI Taxonomy" id="3708"/>
    <lineage>
        <taxon>Eukaryota</taxon>
        <taxon>Viridiplantae</taxon>
        <taxon>Streptophyta</taxon>
        <taxon>Embryophyta</taxon>
        <taxon>Tracheophyta</taxon>
        <taxon>Spermatophyta</taxon>
        <taxon>Magnoliopsida</taxon>
        <taxon>eudicotyledons</taxon>
        <taxon>Gunneridae</taxon>
        <taxon>Pentapetalae</taxon>
        <taxon>rosids</taxon>
        <taxon>malvids</taxon>
        <taxon>Brassicales</taxon>
        <taxon>Brassicaceae</taxon>
        <taxon>Brassiceae</taxon>
        <taxon>Brassica</taxon>
    </lineage>
</organism>
<sequence length="104" mass="11255">MAKTAASLLEASLLEGAINRVNQNASNQAFYTELELNDEPSPHTKSQEVAKVPSPDLVVSMQPIQPQKGGRPPKEKLHKCYAAIVTRSGIQEKESGDPKLTLST</sequence>
<gene>
    <name evidence="3" type="primary">BnaC03g62320D</name>
    <name evidence="2" type="ORF">DARMORV10_C03P80690.1</name>
    <name evidence="3" type="ORF">GSBRNA2T00073318001</name>
</gene>
<reference evidence="3" key="2">
    <citation type="submission" date="2014-06" db="EMBL/GenBank/DDBJ databases">
        <authorList>
            <person name="Genoscope - CEA"/>
        </authorList>
    </citation>
    <scope>NUCLEOTIDE SEQUENCE</scope>
</reference>
<dbReference type="EMBL" id="LK032502">
    <property type="protein sequence ID" value="CDY41652.1"/>
    <property type="molecule type" value="Genomic_DNA"/>
</dbReference>
<reference evidence="2" key="3">
    <citation type="submission" date="2021-01" db="EMBL/GenBank/DDBJ databases">
        <authorList>
            <consortium name="Genoscope - CEA"/>
            <person name="William W."/>
        </authorList>
    </citation>
    <scope>NUCLEOTIDE SEQUENCE</scope>
</reference>
<evidence type="ECO:0000313" key="4">
    <source>
        <dbReference type="Proteomes" id="UP000028999"/>
    </source>
</evidence>